<dbReference type="InterPro" id="IPR041049">
    <property type="entry name" value="DUF5615"/>
</dbReference>
<sequence length="130" mass="14290">MRLLLDVHIGLSMTHALQAAGHDVVRAGSDFGLWSDVRLLAWACDQKRVLITEDSDFSDLVFVDGHPAPPAIVYLRSGARALPDLRGTVCEVLALDRLLAHIVVIGPTSVRYRPFPGTSENHVRRTAVRL</sequence>
<evidence type="ECO:0000259" key="1">
    <source>
        <dbReference type="Pfam" id="PF18480"/>
    </source>
</evidence>
<keyword evidence="3" id="KW-1185">Reference proteome</keyword>
<dbReference type="RefSeq" id="WP_204195935.1">
    <property type="nucleotide sequence ID" value="NZ_JAFEMC010000001.1"/>
</dbReference>
<protein>
    <submittedName>
        <fullName evidence="2">DUF5615 family PIN-like protein</fullName>
    </submittedName>
</protein>
<gene>
    <name evidence="2" type="ORF">ILT43_05485</name>
</gene>
<reference evidence="2 3" key="1">
    <citation type="submission" date="2020-12" db="EMBL/GenBank/DDBJ databases">
        <title>Sphingomonas sp.</title>
        <authorList>
            <person name="Kim M.K."/>
        </authorList>
    </citation>
    <scope>NUCLEOTIDE SEQUENCE [LARGE SCALE GENOMIC DNA]</scope>
    <source>
        <strain evidence="2 3">BT552</strain>
    </source>
</reference>
<dbReference type="Proteomes" id="UP000763641">
    <property type="component" value="Unassembled WGS sequence"/>
</dbReference>
<name>A0ABS2D4I1_9SPHN</name>
<comment type="caution">
    <text evidence="2">The sequence shown here is derived from an EMBL/GenBank/DDBJ whole genome shotgun (WGS) entry which is preliminary data.</text>
</comment>
<dbReference type="EMBL" id="JAFEMC010000001">
    <property type="protein sequence ID" value="MBM6575816.1"/>
    <property type="molecule type" value="Genomic_DNA"/>
</dbReference>
<feature type="domain" description="DUF5615" evidence="1">
    <location>
        <begin position="1"/>
        <end position="80"/>
    </location>
</feature>
<accession>A0ABS2D4I1</accession>
<evidence type="ECO:0000313" key="2">
    <source>
        <dbReference type="EMBL" id="MBM6575816.1"/>
    </source>
</evidence>
<proteinExistence type="predicted"/>
<organism evidence="2 3">
    <name type="scientific">Sphingomonas longa</name>
    <dbReference type="NCBI Taxonomy" id="2778730"/>
    <lineage>
        <taxon>Bacteria</taxon>
        <taxon>Pseudomonadati</taxon>
        <taxon>Pseudomonadota</taxon>
        <taxon>Alphaproteobacteria</taxon>
        <taxon>Sphingomonadales</taxon>
        <taxon>Sphingomonadaceae</taxon>
        <taxon>Sphingomonas</taxon>
    </lineage>
</organism>
<evidence type="ECO:0000313" key="3">
    <source>
        <dbReference type="Proteomes" id="UP000763641"/>
    </source>
</evidence>
<dbReference type="Pfam" id="PF18480">
    <property type="entry name" value="DUF5615"/>
    <property type="match status" value="1"/>
</dbReference>